<gene>
    <name evidence="8" type="ORF">DSPE1174_LOCUS17721</name>
</gene>
<keyword evidence="3 6" id="KW-0805">Transcription regulation</keyword>
<accession>A0A7S2CWY5</accession>
<dbReference type="InterPro" id="IPR037212">
    <property type="entry name" value="Med7/Med21-like"/>
</dbReference>
<comment type="subunit">
    <text evidence="6">Component of the Mediator complex.</text>
</comment>
<evidence type="ECO:0000256" key="7">
    <source>
        <dbReference type="SAM" id="MobiDB-lite"/>
    </source>
</evidence>
<dbReference type="GO" id="GO:0016592">
    <property type="term" value="C:mediator complex"/>
    <property type="evidence" value="ECO:0007669"/>
    <property type="project" value="InterPro"/>
</dbReference>
<dbReference type="EMBL" id="HBGS01034362">
    <property type="protein sequence ID" value="CAD9437866.1"/>
    <property type="molecule type" value="Transcribed_RNA"/>
</dbReference>
<evidence type="ECO:0000256" key="6">
    <source>
        <dbReference type="RuleBase" id="RU364060"/>
    </source>
</evidence>
<proteinExistence type="inferred from homology"/>
<evidence type="ECO:0000256" key="4">
    <source>
        <dbReference type="ARBA" id="ARBA00023163"/>
    </source>
</evidence>
<name>A0A7S2CWY5_9STRA</name>
<sequence length="175" mass="19996">MQWHPDPPEWFKCFKTEETYLSPPPIEDFSSPGVLTSCTFVRGEKIPQSIDKKSSLLQPQSEIAPSVVGSQLSELSQSLATSLDAMLECLVEPTDSDERERKAKFQEVGKKMERSTTRMHELLRNYRQHQAYEDLITIMEKTVADQIHTIEDVTNRMESARKASSGENQRTDMES</sequence>
<organism evidence="8">
    <name type="scientific">Octactis speculum</name>
    <dbReference type="NCBI Taxonomy" id="3111310"/>
    <lineage>
        <taxon>Eukaryota</taxon>
        <taxon>Sar</taxon>
        <taxon>Stramenopiles</taxon>
        <taxon>Ochrophyta</taxon>
        <taxon>Dictyochophyceae</taxon>
        <taxon>Dictyochales</taxon>
        <taxon>Dictyochaceae</taxon>
        <taxon>Octactis</taxon>
    </lineage>
</organism>
<feature type="region of interest" description="Disordered" evidence="7">
    <location>
        <begin position="154"/>
        <end position="175"/>
    </location>
</feature>
<reference evidence="8" key="1">
    <citation type="submission" date="2021-01" db="EMBL/GenBank/DDBJ databases">
        <authorList>
            <person name="Corre E."/>
            <person name="Pelletier E."/>
            <person name="Niang G."/>
            <person name="Scheremetjew M."/>
            <person name="Finn R."/>
            <person name="Kale V."/>
            <person name="Holt S."/>
            <person name="Cochrane G."/>
            <person name="Meng A."/>
            <person name="Brown T."/>
            <person name="Cohen L."/>
        </authorList>
    </citation>
    <scope>NUCLEOTIDE SEQUENCE</scope>
    <source>
        <strain evidence="8">CCMP1381</strain>
    </source>
</reference>
<dbReference type="GO" id="GO:0006357">
    <property type="term" value="P:regulation of transcription by RNA polymerase II"/>
    <property type="evidence" value="ECO:0007669"/>
    <property type="project" value="InterPro"/>
</dbReference>
<evidence type="ECO:0000256" key="5">
    <source>
        <dbReference type="ARBA" id="ARBA00023242"/>
    </source>
</evidence>
<evidence type="ECO:0000313" key="8">
    <source>
        <dbReference type="EMBL" id="CAD9437866.1"/>
    </source>
</evidence>
<dbReference type="SUPFAM" id="SSF140718">
    <property type="entry name" value="Mediator hinge subcomplex-like"/>
    <property type="match status" value="1"/>
</dbReference>
<dbReference type="InterPro" id="IPR044888">
    <property type="entry name" value="Mediatior_Med7_sf"/>
</dbReference>
<comment type="function">
    <text evidence="6">Component of the Mediator complex, a coactivator involved in the regulated transcription of nearly all RNA polymerase II-dependent genes. Mediator functions as a bridge to convey information from gene-specific regulatory proteins to the basal RNA polymerase II transcription machinery.</text>
</comment>
<evidence type="ECO:0000256" key="3">
    <source>
        <dbReference type="ARBA" id="ARBA00023015"/>
    </source>
</evidence>
<dbReference type="Gene3D" id="6.10.140.200">
    <property type="match status" value="1"/>
</dbReference>
<comment type="subcellular location">
    <subcellularLocation>
        <location evidence="1 6">Nucleus</location>
    </subcellularLocation>
</comment>
<dbReference type="InterPro" id="IPR009244">
    <property type="entry name" value="Mediatior_Med7"/>
</dbReference>
<dbReference type="Pfam" id="PF05983">
    <property type="entry name" value="Med7"/>
    <property type="match status" value="1"/>
</dbReference>
<dbReference type="AlphaFoldDB" id="A0A7S2CWY5"/>
<keyword evidence="5 6" id="KW-0539">Nucleus</keyword>
<dbReference type="GO" id="GO:0003712">
    <property type="term" value="F:transcription coregulator activity"/>
    <property type="evidence" value="ECO:0007669"/>
    <property type="project" value="InterPro"/>
</dbReference>
<keyword evidence="6" id="KW-0010">Activator</keyword>
<evidence type="ECO:0000256" key="1">
    <source>
        <dbReference type="ARBA" id="ARBA00004123"/>
    </source>
</evidence>
<keyword evidence="4 6" id="KW-0804">Transcription</keyword>
<evidence type="ECO:0000256" key="2">
    <source>
        <dbReference type="ARBA" id="ARBA00009994"/>
    </source>
</evidence>
<comment type="similarity">
    <text evidence="2 6">Belongs to the Mediator complex subunit 7 family.</text>
</comment>
<protein>
    <recommendedName>
        <fullName evidence="6">Mediator of RNA polymerase II transcription subunit 7</fullName>
    </recommendedName>
</protein>